<evidence type="ECO:0000259" key="11">
    <source>
        <dbReference type="Pfam" id="PF00759"/>
    </source>
</evidence>
<dbReference type="AlphaFoldDB" id="A0A6J1SCP4"/>
<dbReference type="InterPro" id="IPR008928">
    <property type="entry name" value="6-hairpin_glycosidase_sf"/>
</dbReference>
<evidence type="ECO:0000313" key="15">
    <source>
        <dbReference type="RefSeq" id="XP_026278954.1"/>
    </source>
</evidence>
<evidence type="ECO:0000313" key="13">
    <source>
        <dbReference type="RefSeq" id="XP_026278952.1"/>
    </source>
</evidence>
<sequence length="556" mass="61357">MERVALLVASCACCLLAAGAANHTSQEQSGHDLQSFALIRERVRDALSTGGAGKSARSMDEAESSFLSWLHSVRHSPQDGGGPAPASSPATESTPAAADSSYDYDQVLRLSLLFYEAQRSGRLPADNRVPWRGDSALEDRGQRGEDLSGGYYDAGDFVKFSFTMASTTTLLAWGLASYAEAYRAAGQLEEAVGAVRWAADYFMRCHVSPDELYGQVGDFSLDHRFWGRPEELNMTRPAYKIDREHPGSDLAGETAAALAAVALVTRDSDAEYSARCLEHARQLYRFATQHRGLYHEAIKGAAQYYESTDYGDELCWAAAWLYRVTKEPQFLDEAEHHYSQFLLRDRPVEFFYNRKSAGVQVLLAQLTGVHEYREAARAFCDHSALHQKRTPKGLLYVEKAGTLCHAANIAFVCLQAADAGINPEVYRDFARHQIHYMLGDAGRSYVVGFGSQWPTQPHHAASSCPDRPAVCDWADFSKKTPNPQVLYGALVSGPDENDFYEDVRQEYIYNEVTLDYNAGFQSAVAGLRHLQLQHANASGTTRPEVPGASHPADPVK</sequence>
<dbReference type="KEGG" id="foc:113206885"/>
<keyword evidence="9" id="KW-0732">Signal</keyword>
<dbReference type="SUPFAM" id="SSF48208">
    <property type="entry name" value="Six-hairpin glycosidases"/>
    <property type="match status" value="1"/>
</dbReference>
<dbReference type="GO" id="GO:0008810">
    <property type="term" value="F:cellulase activity"/>
    <property type="evidence" value="ECO:0007669"/>
    <property type="project" value="UniProtKB-EC"/>
</dbReference>
<dbReference type="PANTHER" id="PTHR22298">
    <property type="entry name" value="ENDO-1,4-BETA-GLUCANASE"/>
    <property type="match status" value="1"/>
</dbReference>
<dbReference type="GeneID" id="113206885"/>
<dbReference type="InterPro" id="IPR033126">
    <property type="entry name" value="Glyco_hydro_9_Asp/Glu_AS"/>
</dbReference>
<evidence type="ECO:0000256" key="2">
    <source>
        <dbReference type="ARBA" id="ARBA00007072"/>
    </source>
</evidence>
<evidence type="ECO:0000256" key="3">
    <source>
        <dbReference type="ARBA" id="ARBA00022801"/>
    </source>
</evidence>
<protein>
    <recommendedName>
        <fullName evidence="9">Endoglucanase</fullName>
        <ecNumber evidence="9">3.2.1.4</ecNumber>
    </recommendedName>
</protein>
<dbReference type="Gene3D" id="1.50.10.10">
    <property type="match status" value="1"/>
</dbReference>
<name>A0A6J1SCP4_FRAOC</name>
<evidence type="ECO:0000256" key="5">
    <source>
        <dbReference type="ARBA" id="ARBA00023277"/>
    </source>
</evidence>
<dbReference type="GO" id="GO:0030245">
    <property type="term" value="P:cellulose catabolic process"/>
    <property type="evidence" value="ECO:0007669"/>
    <property type="project" value="UniProtKB-KW"/>
</dbReference>
<dbReference type="OrthoDB" id="10257085at2759"/>
<feature type="region of interest" description="Disordered" evidence="10">
    <location>
        <begin position="536"/>
        <end position="556"/>
    </location>
</feature>
<dbReference type="EC" id="3.2.1.4" evidence="9"/>
<accession>A0A6J1SCP4</accession>
<evidence type="ECO:0000256" key="9">
    <source>
        <dbReference type="RuleBase" id="RU361166"/>
    </source>
</evidence>
<feature type="chain" id="PRO_5044518214" description="Endoglucanase" evidence="9">
    <location>
        <begin position="22"/>
        <end position="556"/>
    </location>
</feature>
<feature type="compositionally biased region" description="Basic and acidic residues" evidence="10">
    <location>
        <begin position="129"/>
        <end position="144"/>
    </location>
</feature>
<keyword evidence="4 9" id="KW-0136">Cellulose degradation</keyword>
<keyword evidence="7 8" id="KW-0624">Polysaccharide degradation</keyword>
<dbReference type="RefSeq" id="XP_026278954.1">
    <property type="nucleotide sequence ID" value="XM_026423169.2"/>
</dbReference>
<keyword evidence="6 8" id="KW-0326">Glycosidase</keyword>
<organism evidence="12 15">
    <name type="scientific">Frankliniella occidentalis</name>
    <name type="common">Western flower thrips</name>
    <name type="synonym">Euthrips occidentalis</name>
    <dbReference type="NCBI Taxonomy" id="133901"/>
    <lineage>
        <taxon>Eukaryota</taxon>
        <taxon>Metazoa</taxon>
        <taxon>Ecdysozoa</taxon>
        <taxon>Arthropoda</taxon>
        <taxon>Hexapoda</taxon>
        <taxon>Insecta</taxon>
        <taxon>Pterygota</taxon>
        <taxon>Neoptera</taxon>
        <taxon>Paraneoptera</taxon>
        <taxon>Thysanoptera</taxon>
        <taxon>Terebrantia</taxon>
        <taxon>Thripoidea</taxon>
        <taxon>Thripidae</taxon>
        <taxon>Frankliniella</taxon>
    </lineage>
</organism>
<evidence type="ECO:0000313" key="14">
    <source>
        <dbReference type="RefSeq" id="XP_026278953.1"/>
    </source>
</evidence>
<gene>
    <name evidence="13 14 15" type="primary">LOC113206885</name>
</gene>
<reference evidence="13 14" key="1">
    <citation type="submission" date="2025-04" db="UniProtKB">
        <authorList>
            <consortium name="RefSeq"/>
        </authorList>
    </citation>
    <scope>IDENTIFICATION</scope>
    <source>
        <tissue evidence="13 14">Whole organism</tissue>
    </source>
</reference>
<dbReference type="Pfam" id="PF00759">
    <property type="entry name" value="Glyco_hydro_9"/>
    <property type="match status" value="1"/>
</dbReference>
<keyword evidence="12" id="KW-1185">Reference proteome</keyword>
<dbReference type="InterPro" id="IPR012341">
    <property type="entry name" value="6hp_glycosidase-like_sf"/>
</dbReference>
<keyword evidence="3 8" id="KW-0378">Hydrolase</keyword>
<feature type="region of interest" description="Disordered" evidence="10">
    <location>
        <begin position="75"/>
        <end position="99"/>
    </location>
</feature>
<proteinExistence type="inferred from homology"/>
<feature type="active site" evidence="8">
    <location>
        <position position="511"/>
    </location>
</feature>
<evidence type="ECO:0000256" key="7">
    <source>
        <dbReference type="ARBA" id="ARBA00023326"/>
    </source>
</evidence>
<evidence type="ECO:0000256" key="8">
    <source>
        <dbReference type="PROSITE-ProRule" id="PRU10060"/>
    </source>
</evidence>
<dbReference type="RefSeq" id="XP_026278952.1">
    <property type="nucleotide sequence ID" value="XM_026423167.2"/>
</dbReference>
<dbReference type="RefSeq" id="XP_026278953.1">
    <property type="nucleotide sequence ID" value="XM_026423168.2"/>
</dbReference>
<evidence type="ECO:0000313" key="12">
    <source>
        <dbReference type="Proteomes" id="UP000504606"/>
    </source>
</evidence>
<evidence type="ECO:0000256" key="1">
    <source>
        <dbReference type="ARBA" id="ARBA00000966"/>
    </source>
</evidence>
<comment type="similarity">
    <text evidence="2 8 9">Belongs to the glycosyl hydrolase 9 (cellulase E) family.</text>
</comment>
<feature type="region of interest" description="Disordered" evidence="10">
    <location>
        <begin position="125"/>
        <end position="144"/>
    </location>
</feature>
<feature type="domain" description="Glycoside hydrolase family 9" evidence="11">
    <location>
        <begin position="104"/>
        <end position="523"/>
    </location>
</feature>
<evidence type="ECO:0000256" key="4">
    <source>
        <dbReference type="ARBA" id="ARBA00023001"/>
    </source>
</evidence>
<dbReference type="Proteomes" id="UP000504606">
    <property type="component" value="Unplaced"/>
</dbReference>
<comment type="catalytic activity">
    <reaction evidence="1 9">
        <text>Endohydrolysis of (1-&gt;4)-beta-D-glucosidic linkages in cellulose, lichenin and cereal beta-D-glucans.</text>
        <dbReference type="EC" id="3.2.1.4"/>
    </reaction>
</comment>
<dbReference type="InterPro" id="IPR001701">
    <property type="entry name" value="Glyco_hydro_9"/>
</dbReference>
<evidence type="ECO:0000256" key="10">
    <source>
        <dbReference type="SAM" id="MobiDB-lite"/>
    </source>
</evidence>
<feature type="compositionally biased region" description="Low complexity" evidence="10">
    <location>
        <begin position="84"/>
        <end position="99"/>
    </location>
</feature>
<evidence type="ECO:0000256" key="6">
    <source>
        <dbReference type="ARBA" id="ARBA00023295"/>
    </source>
</evidence>
<feature type="active site" evidence="8">
    <location>
        <position position="502"/>
    </location>
</feature>
<feature type="signal peptide" evidence="9">
    <location>
        <begin position="1"/>
        <end position="21"/>
    </location>
</feature>
<keyword evidence="5 8" id="KW-0119">Carbohydrate metabolism</keyword>
<dbReference type="PROSITE" id="PS00698">
    <property type="entry name" value="GH9_3"/>
    <property type="match status" value="1"/>
</dbReference>